<dbReference type="GO" id="GO:0030600">
    <property type="term" value="F:feruloyl esterase activity"/>
    <property type="evidence" value="ECO:0007669"/>
    <property type="project" value="UniProtKB-ARBA"/>
</dbReference>
<evidence type="ECO:0000256" key="3">
    <source>
        <dbReference type="ARBA" id="ARBA00022723"/>
    </source>
</evidence>
<dbReference type="EC" id="3.1.1.-" evidence="8"/>
<dbReference type="Pfam" id="PF07519">
    <property type="entry name" value="Tannase"/>
    <property type="match status" value="2"/>
</dbReference>
<evidence type="ECO:0000256" key="4">
    <source>
        <dbReference type="ARBA" id="ARBA00022729"/>
    </source>
</evidence>
<evidence type="ECO:0000256" key="8">
    <source>
        <dbReference type="RuleBase" id="RU361238"/>
    </source>
</evidence>
<keyword evidence="5 8" id="KW-0378">Hydrolase</keyword>
<comment type="similarity">
    <text evidence="1 8">Belongs to the tannase family.</text>
</comment>
<dbReference type="InParanoid" id="A0A1Y2LWH7"/>
<dbReference type="GO" id="GO:0046872">
    <property type="term" value="F:metal ion binding"/>
    <property type="evidence" value="ECO:0007669"/>
    <property type="project" value="UniProtKB-KW"/>
</dbReference>
<keyword evidence="4" id="KW-0732">Signal</keyword>
<reference evidence="9 10" key="1">
    <citation type="journal article" date="2017" name="Genome Announc.">
        <title>Genome sequence of the saprophytic ascomycete Epicoccum nigrum ICMP 19927 strain isolated from New Zealand.</title>
        <authorList>
            <person name="Fokin M."/>
            <person name="Fleetwood D."/>
            <person name="Weir B.S."/>
            <person name="Villas-Boas S.G."/>
        </authorList>
    </citation>
    <scope>NUCLEOTIDE SEQUENCE [LARGE SCALE GENOMIC DNA]</scope>
    <source>
        <strain evidence="9 10">ICMP 19927</strain>
    </source>
</reference>
<dbReference type="PANTHER" id="PTHR33938:SF2">
    <property type="entry name" value="CARBOXYLIC ESTER HYDROLASE"/>
    <property type="match status" value="1"/>
</dbReference>
<proteinExistence type="inferred from homology"/>
<dbReference type="OMA" id="PLCFYPQ"/>
<dbReference type="InterPro" id="IPR029058">
    <property type="entry name" value="AB_hydrolase_fold"/>
</dbReference>
<keyword evidence="2" id="KW-0719">Serine esterase</keyword>
<dbReference type="PANTHER" id="PTHR33938">
    <property type="entry name" value="FERULOYL ESTERASE B-RELATED"/>
    <property type="match status" value="1"/>
</dbReference>
<gene>
    <name evidence="9" type="ORF">B5807_07630</name>
</gene>
<evidence type="ECO:0000256" key="5">
    <source>
        <dbReference type="ARBA" id="ARBA00022801"/>
    </source>
</evidence>
<keyword evidence="10" id="KW-1185">Reference proteome</keyword>
<keyword evidence="7" id="KW-1015">Disulfide bond</keyword>
<sequence>MLRCLLDQETTLSHLLHLTHYCCVCLYSTANNMRQSLISSAALVGTAQALNYTCTPSAIQAALPQGASVNFAYPVAANATFNVPKSGTGYPTSPPNLPALCAASVQVKSIGNTTYGFGIFLPEDWNGRFLAVGNGGFAGGINYVDMASGVRYGFAAISTDTGHNSSSGDGTWADKQPDKVENWGHLAMHGSVVLGKQITASYYKQNATYSYYSGCSTGGRQGLKEAEYYPEDFDGIVAGAPAWWTSHLQPWTVRIALYNLPTTADYHIPASLFAVLNAEVIKQCDPQDGVVDNIVSDPRGCNFQPSTLLCGANSNTTSCFTGPQLDTVYNLFSDYVGKNNKILFPSYYLSSEGQPFLVAGNAPNSLGTQYVQYFLGKGADWNFTDYNDDIIALSDSINPGNATVGFDLSRFHAKGGKVLSYHGLSDPLIPTGSLPYYYDHLTRALKPKGIDVDEFFKYFLVPGMGHCSGTTASMKAPWYFAGANQQPVLGPDVYSVPGFENKEHDVLKAIMAWVEEGEVPEYIIGTKYVNETSHDQVMRQRPICIYPKQAKYTGEGDVNDAANWECKSLY</sequence>
<evidence type="ECO:0000256" key="6">
    <source>
        <dbReference type="ARBA" id="ARBA00022837"/>
    </source>
</evidence>
<evidence type="ECO:0000256" key="1">
    <source>
        <dbReference type="ARBA" id="ARBA00006249"/>
    </source>
</evidence>
<organism evidence="9 10">
    <name type="scientific">Epicoccum nigrum</name>
    <name type="common">Soil fungus</name>
    <name type="synonym">Epicoccum purpurascens</name>
    <dbReference type="NCBI Taxonomy" id="105696"/>
    <lineage>
        <taxon>Eukaryota</taxon>
        <taxon>Fungi</taxon>
        <taxon>Dikarya</taxon>
        <taxon>Ascomycota</taxon>
        <taxon>Pezizomycotina</taxon>
        <taxon>Dothideomycetes</taxon>
        <taxon>Pleosporomycetidae</taxon>
        <taxon>Pleosporales</taxon>
        <taxon>Pleosporineae</taxon>
        <taxon>Didymellaceae</taxon>
        <taxon>Epicoccum</taxon>
    </lineage>
</organism>
<dbReference type="SUPFAM" id="SSF53474">
    <property type="entry name" value="alpha/beta-Hydrolases"/>
    <property type="match status" value="2"/>
</dbReference>
<dbReference type="AlphaFoldDB" id="A0A1Y2LWH7"/>
<evidence type="ECO:0000256" key="2">
    <source>
        <dbReference type="ARBA" id="ARBA00022487"/>
    </source>
</evidence>
<dbReference type="InterPro" id="IPR011118">
    <property type="entry name" value="Tannase/feruloyl_esterase"/>
</dbReference>
<evidence type="ECO:0000313" key="10">
    <source>
        <dbReference type="Proteomes" id="UP000193240"/>
    </source>
</evidence>
<dbReference type="Proteomes" id="UP000193240">
    <property type="component" value="Unassembled WGS sequence"/>
</dbReference>
<dbReference type="EMBL" id="KZ107846">
    <property type="protein sequence ID" value="OSS48180.1"/>
    <property type="molecule type" value="Genomic_DNA"/>
</dbReference>
<evidence type="ECO:0000256" key="7">
    <source>
        <dbReference type="ARBA" id="ARBA00023157"/>
    </source>
</evidence>
<accession>A0A1Y2LWH7</accession>
<protein>
    <recommendedName>
        <fullName evidence="8">Carboxylic ester hydrolase</fullName>
        <ecNumber evidence="8">3.1.1.-</ecNumber>
    </recommendedName>
</protein>
<name>A0A1Y2LWH7_EPING</name>
<keyword evidence="3" id="KW-0479">Metal-binding</keyword>
<evidence type="ECO:0000313" key="9">
    <source>
        <dbReference type="EMBL" id="OSS48180.1"/>
    </source>
</evidence>
<keyword evidence="6" id="KW-0106">Calcium</keyword>